<feature type="region of interest" description="Disordered" evidence="1">
    <location>
        <begin position="1"/>
        <end position="43"/>
    </location>
</feature>
<dbReference type="EMBL" id="JBANDC010000001">
    <property type="protein sequence ID" value="MEM4985801.1"/>
    <property type="molecule type" value="Genomic_DNA"/>
</dbReference>
<name>A0ABU9PP74_9BURK</name>
<reference evidence="2 3" key="1">
    <citation type="submission" date="2024-02" db="EMBL/GenBank/DDBJ databases">
        <title>Draft genome sequence of Collimonas sp. strain H4R21, an effective mineral-weathering bacterial strain isolated from the beech rhizosphere.</title>
        <authorList>
            <person name="Morin E."/>
            <person name="Uroz S."/>
            <person name="Leveau J.H.J."/>
            <person name="Kumar R."/>
            <person name="Rey M.W."/>
            <person name="Pham J."/>
        </authorList>
    </citation>
    <scope>NUCLEOTIDE SEQUENCE [LARGE SCALE GENOMIC DNA]</scope>
    <source>
        <strain evidence="2 3">H4R21</strain>
    </source>
</reference>
<feature type="compositionally biased region" description="Basic and acidic residues" evidence="1">
    <location>
        <begin position="18"/>
        <end position="38"/>
    </location>
</feature>
<evidence type="ECO:0000256" key="1">
    <source>
        <dbReference type="SAM" id="MobiDB-lite"/>
    </source>
</evidence>
<protein>
    <submittedName>
        <fullName evidence="2">Uncharacterized protein</fullName>
    </submittedName>
</protein>
<feature type="compositionally biased region" description="Polar residues" evidence="1">
    <location>
        <begin position="1"/>
        <end position="17"/>
    </location>
</feature>
<organism evidence="2 3">
    <name type="scientific">Collimonas rhizosphaerae</name>
    <dbReference type="NCBI Taxonomy" id="3126357"/>
    <lineage>
        <taxon>Bacteria</taxon>
        <taxon>Pseudomonadati</taxon>
        <taxon>Pseudomonadota</taxon>
        <taxon>Betaproteobacteria</taxon>
        <taxon>Burkholderiales</taxon>
        <taxon>Oxalobacteraceae</taxon>
        <taxon>Collimonas</taxon>
    </lineage>
</organism>
<dbReference type="Proteomes" id="UP001495910">
    <property type="component" value="Unassembled WGS sequence"/>
</dbReference>
<evidence type="ECO:0000313" key="3">
    <source>
        <dbReference type="Proteomes" id="UP001495910"/>
    </source>
</evidence>
<dbReference type="RefSeq" id="WP_139220089.1">
    <property type="nucleotide sequence ID" value="NZ_JBANDC010000001.1"/>
</dbReference>
<accession>A0ABU9PP74</accession>
<gene>
    <name evidence="2" type="ORF">V8G57_00225</name>
</gene>
<sequence length="80" mass="8824">MGHHSVNNHSSPTTHAPDTTHKPDETNNSKKNKKKDDSNTQNQDQLNALIVNFAISIMQKSIAQAKEVNADLKAEDPDAF</sequence>
<keyword evidence="3" id="KW-1185">Reference proteome</keyword>
<proteinExistence type="predicted"/>
<evidence type="ECO:0000313" key="2">
    <source>
        <dbReference type="EMBL" id="MEM4985801.1"/>
    </source>
</evidence>
<comment type="caution">
    <text evidence="2">The sequence shown here is derived from an EMBL/GenBank/DDBJ whole genome shotgun (WGS) entry which is preliminary data.</text>
</comment>